<dbReference type="GO" id="GO:0005524">
    <property type="term" value="F:ATP binding"/>
    <property type="evidence" value="ECO:0007669"/>
    <property type="project" value="UniProtKB-KW"/>
</dbReference>
<dbReference type="SUPFAM" id="SSF56112">
    <property type="entry name" value="Protein kinase-like (PK-like)"/>
    <property type="match status" value="1"/>
</dbReference>
<feature type="domain" description="Protein kinase" evidence="10">
    <location>
        <begin position="166"/>
        <end position="433"/>
    </location>
</feature>
<dbReference type="GO" id="GO:0043066">
    <property type="term" value="P:negative regulation of apoptotic process"/>
    <property type="evidence" value="ECO:0007669"/>
    <property type="project" value="TreeGrafter"/>
</dbReference>
<keyword evidence="5" id="KW-0547">Nucleotide-binding</keyword>
<dbReference type="GeneTree" id="ENSGT00950000182996"/>
<dbReference type="PROSITE" id="PS00108">
    <property type="entry name" value="PROTEIN_KINASE_ST"/>
    <property type="match status" value="1"/>
</dbReference>
<organism evidence="11 12">
    <name type="scientific">Cyclopterus lumpus</name>
    <name type="common">Lumpsucker</name>
    <dbReference type="NCBI Taxonomy" id="8103"/>
    <lineage>
        <taxon>Eukaryota</taxon>
        <taxon>Metazoa</taxon>
        <taxon>Chordata</taxon>
        <taxon>Craniata</taxon>
        <taxon>Vertebrata</taxon>
        <taxon>Euteleostomi</taxon>
        <taxon>Actinopterygii</taxon>
        <taxon>Neopterygii</taxon>
        <taxon>Teleostei</taxon>
        <taxon>Neoteleostei</taxon>
        <taxon>Acanthomorphata</taxon>
        <taxon>Eupercaria</taxon>
        <taxon>Perciformes</taxon>
        <taxon>Cottioidei</taxon>
        <taxon>Cottales</taxon>
        <taxon>Cyclopteridae</taxon>
        <taxon>Cyclopterus</taxon>
    </lineage>
</organism>
<evidence type="ECO:0000313" key="12">
    <source>
        <dbReference type="Proteomes" id="UP000694565"/>
    </source>
</evidence>
<keyword evidence="12" id="KW-1185">Reference proteome</keyword>
<name>A0A8C3A7L4_CYCLU</name>
<comment type="catalytic activity">
    <reaction evidence="9">
        <text>L-seryl-[protein] + ATP = O-phospho-L-seryl-[protein] + ADP + H(+)</text>
        <dbReference type="Rhea" id="RHEA:17989"/>
        <dbReference type="Rhea" id="RHEA-COMP:9863"/>
        <dbReference type="Rhea" id="RHEA-COMP:11604"/>
        <dbReference type="ChEBI" id="CHEBI:15378"/>
        <dbReference type="ChEBI" id="CHEBI:29999"/>
        <dbReference type="ChEBI" id="CHEBI:30616"/>
        <dbReference type="ChEBI" id="CHEBI:83421"/>
        <dbReference type="ChEBI" id="CHEBI:456216"/>
        <dbReference type="EC" id="2.7.11.1"/>
    </reaction>
</comment>
<keyword evidence="7" id="KW-0067">ATP-binding</keyword>
<dbReference type="GO" id="GO:0004674">
    <property type="term" value="F:protein serine/threonine kinase activity"/>
    <property type="evidence" value="ECO:0007669"/>
    <property type="project" value="UniProtKB-KW"/>
</dbReference>
<dbReference type="GO" id="GO:0005737">
    <property type="term" value="C:cytoplasm"/>
    <property type="evidence" value="ECO:0007669"/>
    <property type="project" value="TreeGrafter"/>
</dbReference>
<evidence type="ECO:0000256" key="2">
    <source>
        <dbReference type="ARBA" id="ARBA00012513"/>
    </source>
</evidence>
<keyword evidence="6" id="KW-0418">Kinase</keyword>
<dbReference type="Ensembl" id="ENSCLMT00005039332.1">
    <property type="protein sequence ID" value="ENSCLMP00005037866.1"/>
    <property type="gene ID" value="ENSCLMG00005017977.1"/>
</dbReference>
<dbReference type="AlphaFoldDB" id="A0A8C3A7L4"/>
<dbReference type="Proteomes" id="UP000694565">
    <property type="component" value="Unplaced"/>
</dbReference>
<dbReference type="InterPro" id="IPR011009">
    <property type="entry name" value="Kinase-like_dom_sf"/>
</dbReference>
<dbReference type="InterPro" id="IPR051138">
    <property type="entry name" value="PIM_Ser/Thr_kinase"/>
</dbReference>
<keyword evidence="4" id="KW-0808">Transferase</keyword>
<evidence type="ECO:0000256" key="8">
    <source>
        <dbReference type="ARBA" id="ARBA00047899"/>
    </source>
</evidence>
<dbReference type="Gene3D" id="1.10.510.10">
    <property type="entry name" value="Transferase(Phosphotransferase) domain 1"/>
    <property type="match status" value="1"/>
</dbReference>
<dbReference type="GO" id="GO:0007346">
    <property type="term" value="P:regulation of mitotic cell cycle"/>
    <property type="evidence" value="ECO:0007669"/>
    <property type="project" value="TreeGrafter"/>
</dbReference>
<accession>A0A8C3A7L4</accession>
<evidence type="ECO:0000259" key="10">
    <source>
        <dbReference type="PROSITE" id="PS50011"/>
    </source>
</evidence>
<comment type="catalytic activity">
    <reaction evidence="8">
        <text>L-threonyl-[protein] + ATP = O-phospho-L-threonyl-[protein] + ADP + H(+)</text>
        <dbReference type="Rhea" id="RHEA:46608"/>
        <dbReference type="Rhea" id="RHEA-COMP:11060"/>
        <dbReference type="Rhea" id="RHEA-COMP:11605"/>
        <dbReference type="ChEBI" id="CHEBI:15378"/>
        <dbReference type="ChEBI" id="CHEBI:30013"/>
        <dbReference type="ChEBI" id="CHEBI:30616"/>
        <dbReference type="ChEBI" id="CHEBI:61977"/>
        <dbReference type="ChEBI" id="CHEBI:456216"/>
        <dbReference type="EC" id="2.7.11.1"/>
    </reaction>
</comment>
<dbReference type="InterPro" id="IPR008271">
    <property type="entry name" value="Ser/Thr_kinase_AS"/>
</dbReference>
<dbReference type="InterPro" id="IPR000719">
    <property type="entry name" value="Prot_kinase_dom"/>
</dbReference>
<reference evidence="11" key="2">
    <citation type="submission" date="2025-09" db="UniProtKB">
        <authorList>
            <consortium name="Ensembl"/>
        </authorList>
    </citation>
    <scope>IDENTIFICATION</scope>
</reference>
<dbReference type="EC" id="2.7.11.1" evidence="2"/>
<evidence type="ECO:0000256" key="1">
    <source>
        <dbReference type="ARBA" id="ARBA00005505"/>
    </source>
</evidence>
<keyword evidence="3" id="KW-0723">Serine/threonine-protein kinase</keyword>
<dbReference type="PANTHER" id="PTHR22984">
    <property type="entry name" value="SERINE/THREONINE-PROTEIN KINASE PIM"/>
    <property type="match status" value="1"/>
</dbReference>
<comment type="similarity">
    <text evidence="1">Belongs to the protein kinase superfamily. CAMK Ser/Thr protein kinase family. PIM subfamily.</text>
</comment>
<evidence type="ECO:0000313" key="11">
    <source>
        <dbReference type="Ensembl" id="ENSCLMP00005037866.1"/>
    </source>
</evidence>
<protein>
    <recommendedName>
        <fullName evidence="2">non-specific serine/threonine protein kinase</fullName>
        <ecNumber evidence="2">2.7.11.1</ecNumber>
    </recommendedName>
</protein>
<sequence length="433" mass="47036">MSLSPVSVPCQRPLSSSPVSVPCQRPLLASPVIVPCQPSHVIVPCQRPLSSSPVSVPCHCPLSASPVSVPCHRPLSSSPVSVPCHRPLLASHVIVPCQRPLSSSPVSVQCHCPLSASPVSVPCYRPLSASPVIVPCHRPLSASPVIVPCHRPLSASPVIVPCHRPLSASPVIRPLSSSPVSVPCHPSPVSVPCQNITGRKRGADCDRGVCACVYVTVSACVCMCVCLCVTVSVAVLEHLQANSERHSAPVDLLDWYVEEQGLILVLERPLPAVDLANYIQGKGGHLIETEAKIIINQLLDAAIDLKQKHVFHRDIKPENLLIETCMKSPRVRLIDFGLSCFDGDGDTYSNFYGSFVPPEWHRRQEYEAGPSTVYQIGVVLFAMLQGVASSGHLSFQKLKNSWWLSEYCKDFYKACMHDQNLTLRDEVQTFNLT</sequence>
<dbReference type="PANTHER" id="PTHR22984:SF11">
    <property type="entry name" value="AURORA KINASE-RELATED"/>
    <property type="match status" value="1"/>
</dbReference>
<dbReference type="Pfam" id="PF00069">
    <property type="entry name" value="Pkinase"/>
    <property type="match status" value="1"/>
</dbReference>
<evidence type="ECO:0000256" key="6">
    <source>
        <dbReference type="ARBA" id="ARBA00022777"/>
    </source>
</evidence>
<evidence type="ECO:0000256" key="4">
    <source>
        <dbReference type="ARBA" id="ARBA00022679"/>
    </source>
</evidence>
<evidence type="ECO:0000256" key="3">
    <source>
        <dbReference type="ARBA" id="ARBA00022527"/>
    </source>
</evidence>
<evidence type="ECO:0000256" key="7">
    <source>
        <dbReference type="ARBA" id="ARBA00022840"/>
    </source>
</evidence>
<dbReference type="Gene3D" id="3.30.200.20">
    <property type="entry name" value="Phosphorylase Kinase, domain 1"/>
    <property type="match status" value="1"/>
</dbReference>
<dbReference type="PROSITE" id="PS50011">
    <property type="entry name" value="PROTEIN_KINASE_DOM"/>
    <property type="match status" value="1"/>
</dbReference>
<dbReference type="SMART" id="SM00220">
    <property type="entry name" value="S_TKc"/>
    <property type="match status" value="1"/>
</dbReference>
<proteinExistence type="inferred from homology"/>
<reference evidence="11" key="1">
    <citation type="submission" date="2025-08" db="UniProtKB">
        <authorList>
            <consortium name="Ensembl"/>
        </authorList>
    </citation>
    <scope>IDENTIFICATION</scope>
</reference>
<evidence type="ECO:0000256" key="9">
    <source>
        <dbReference type="ARBA" id="ARBA00048679"/>
    </source>
</evidence>
<evidence type="ECO:0000256" key="5">
    <source>
        <dbReference type="ARBA" id="ARBA00022741"/>
    </source>
</evidence>